<accession>A0A8T5GFL0</accession>
<organism evidence="1 2">
    <name type="scientific">Candidatus Iainarchaeum sp</name>
    <dbReference type="NCBI Taxonomy" id="3101447"/>
    <lineage>
        <taxon>Archaea</taxon>
        <taxon>Candidatus Iainarchaeota</taxon>
        <taxon>Candidatus Iainarchaeia</taxon>
        <taxon>Candidatus Iainarchaeales</taxon>
        <taxon>Candidatus Iainarchaeaceae</taxon>
        <taxon>Candidatus Iainarchaeum</taxon>
    </lineage>
</organism>
<dbReference type="EMBL" id="JABJNZ010000027">
    <property type="protein sequence ID" value="MBT4870316.1"/>
    <property type="molecule type" value="Genomic_DNA"/>
</dbReference>
<reference evidence="1" key="1">
    <citation type="journal article" date="2021" name="ISME J.">
        <title>Mercury methylation by metabolically versatile and cosmopolitan marine bacteria.</title>
        <authorList>
            <person name="Lin H."/>
            <person name="Ascher D.B."/>
            <person name="Myung Y."/>
            <person name="Lamborg C.H."/>
            <person name="Hallam S.J."/>
            <person name="Gionfriddo C.M."/>
            <person name="Holt K.E."/>
            <person name="Moreau J.W."/>
        </authorList>
    </citation>
    <scope>NUCLEOTIDE SEQUENCE</scope>
    <source>
        <strain evidence="1">SI075_bin30</strain>
    </source>
</reference>
<protein>
    <submittedName>
        <fullName evidence="1">Uncharacterized protein</fullName>
    </submittedName>
</protein>
<evidence type="ECO:0000313" key="1">
    <source>
        <dbReference type="EMBL" id="MBT4870316.1"/>
    </source>
</evidence>
<sequence>MSKRPSYVQKARQKAVKEGIDLNKVKGRRRLTAKQIAMQKLKKKE</sequence>
<evidence type="ECO:0000313" key="2">
    <source>
        <dbReference type="Proteomes" id="UP000722459"/>
    </source>
</evidence>
<proteinExistence type="predicted"/>
<name>A0A8T5GFL0_9ARCH</name>
<dbReference type="AlphaFoldDB" id="A0A8T5GFL0"/>
<dbReference type="Proteomes" id="UP000722459">
    <property type="component" value="Unassembled WGS sequence"/>
</dbReference>
<gene>
    <name evidence="1" type="ORF">HON47_01985</name>
</gene>
<comment type="caution">
    <text evidence="1">The sequence shown here is derived from an EMBL/GenBank/DDBJ whole genome shotgun (WGS) entry which is preliminary data.</text>
</comment>